<feature type="compositionally biased region" description="Low complexity" evidence="2">
    <location>
        <begin position="1653"/>
        <end position="1672"/>
    </location>
</feature>
<dbReference type="InterPro" id="IPR037977">
    <property type="entry name" value="CBD_Afadin"/>
</dbReference>
<feature type="compositionally biased region" description="Basic and acidic residues" evidence="2">
    <location>
        <begin position="1636"/>
        <end position="1651"/>
    </location>
</feature>
<feature type="compositionally biased region" description="Basic and acidic residues" evidence="2">
    <location>
        <begin position="1873"/>
        <end position="1923"/>
    </location>
</feature>
<dbReference type="GO" id="GO:0005911">
    <property type="term" value="C:cell-cell junction"/>
    <property type="evidence" value="ECO:0007669"/>
    <property type="project" value="InterPro"/>
</dbReference>
<dbReference type="InterPro" id="IPR029071">
    <property type="entry name" value="Ubiquitin-like_domsf"/>
</dbReference>
<evidence type="ECO:0000256" key="1">
    <source>
        <dbReference type="ARBA" id="ARBA00022889"/>
    </source>
</evidence>
<name>A0AAN8PHL9_PATCE</name>
<feature type="compositionally biased region" description="Low complexity" evidence="2">
    <location>
        <begin position="1284"/>
        <end position="1297"/>
    </location>
</feature>
<dbReference type="GO" id="GO:0007155">
    <property type="term" value="P:cell adhesion"/>
    <property type="evidence" value="ECO:0007669"/>
    <property type="project" value="UniProtKB-KW"/>
</dbReference>
<feature type="region of interest" description="Disordered" evidence="2">
    <location>
        <begin position="1068"/>
        <end position="1376"/>
    </location>
</feature>
<evidence type="ECO:0000256" key="2">
    <source>
        <dbReference type="SAM" id="MobiDB-lite"/>
    </source>
</evidence>
<dbReference type="SUPFAM" id="SSF54236">
    <property type="entry name" value="Ubiquitin-like"/>
    <property type="match status" value="2"/>
</dbReference>
<proteinExistence type="predicted"/>
<feature type="compositionally biased region" description="Polar residues" evidence="2">
    <location>
        <begin position="1170"/>
        <end position="1183"/>
    </location>
</feature>
<feature type="compositionally biased region" description="Polar residues" evidence="2">
    <location>
        <begin position="2190"/>
        <end position="2204"/>
    </location>
</feature>
<feature type="region of interest" description="Disordered" evidence="2">
    <location>
        <begin position="1817"/>
        <end position="1923"/>
    </location>
</feature>
<dbReference type="Gene3D" id="2.60.200.20">
    <property type="match status" value="1"/>
</dbReference>
<dbReference type="EMBL" id="JAZGQO010000014">
    <property type="protein sequence ID" value="KAK6170685.1"/>
    <property type="molecule type" value="Genomic_DNA"/>
</dbReference>
<dbReference type="CDD" id="cd01781">
    <property type="entry name" value="RA2_Afadin"/>
    <property type="match status" value="1"/>
</dbReference>
<dbReference type="SMART" id="SM00228">
    <property type="entry name" value="PDZ"/>
    <property type="match status" value="1"/>
</dbReference>
<feature type="compositionally biased region" description="Basic and acidic residues" evidence="2">
    <location>
        <begin position="344"/>
        <end position="353"/>
    </location>
</feature>
<dbReference type="InterPro" id="IPR001478">
    <property type="entry name" value="PDZ"/>
</dbReference>
<dbReference type="Pfam" id="PF00498">
    <property type="entry name" value="FHA"/>
    <property type="match status" value="1"/>
</dbReference>
<feature type="compositionally biased region" description="Polar residues" evidence="2">
    <location>
        <begin position="1538"/>
        <end position="1549"/>
    </location>
</feature>
<dbReference type="PROSITE" id="PS50106">
    <property type="entry name" value="PDZ"/>
    <property type="match status" value="1"/>
</dbReference>
<gene>
    <name evidence="6" type="ORF">SNE40_019015</name>
</gene>
<evidence type="ECO:0000259" key="3">
    <source>
        <dbReference type="PROSITE" id="PS50106"/>
    </source>
</evidence>
<feature type="compositionally biased region" description="Basic and acidic residues" evidence="2">
    <location>
        <begin position="1968"/>
        <end position="1982"/>
    </location>
</feature>
<dbReference type="PROSITE" id="PS50200">
    <property type="entry name" value="RA"/>
    <property type="match status" value="2"/>
</dbReference>
<feature type="compositionally biased region" description="Basic and acidic residues" evidence="2">
    <location>
        <begin position="1522"/>
        <end position="1537"/>
    </location>
</feature>
<keyword evidence="1" id="KW-0130">Cell adhesion</keyword>
<feature type="region of interest" description="Disordered" evidence="2">
    <location>
        <begin position="2181"/>
        <end position="2204"/>
    </location>
</feature>
<feature type="domain" description="Ras-associating" evidence="4">
    <location>
        <begin position="40"/>
        <end position="134"/>
    </location>
</feature>
<evidence type="ECO:0000259" key="5">
    <source>
        <dbReference type="PROSITE" id="PS51126"/>
    </source>
</evidence>
<feature type="compositionally biased region" description="Basic and acidic residues" evidence="2">
    <location>
        <begin position="1246"/>
        <end position="1255"/>
    </location>
</feature>
<feature type="compositionally biased region" description="Polar residues" evidence="2">
    <location>
        <begin position="1226"/>
        <end position="1236"/>
    </location>
</feature>
<dbReference type="CDD" id="cd22711">
    <property type="entry name" value="FHA_AFDN"/>
    <property type="match status" value="1"/>
</dbReference>
<keyword evidence="7" id="KW-1185">Reference proteome</keyword>
<dbReference type="Pfam" id="PF01843">
    <property type="entry name" value="DIL"/>
    <property type="match status" value="1"/>
</dbReference>
<organism evidence="6 7">
    <name type="scientific">Patella caerulea</name>
    <name type="common">Rayed Mediterranean limpet</name>
    <dbReference type="NCBI Taxonomy" id="87958"/>
    <lineage>
        <taxon>Eukaryota</taxon>
        <taxon>Metazoa</taxon>
        <taxon>Spiralia</taxon>
        <taxon>Lophotrochozoa</taxon>
        <taxon>Mollusca</taxon>
        <taxon>Gastropoda</taxon>
        <taxon>Patellogastropoda</taxon>
        <taxon>Patelloidea</taxon>
        <taxon>Patellidae</taxon>
        <taxon>Patella</taxon>
    </lineage>
</organism>
<dbReference type="Gene3D" id="2.30.42.10">
    <property type="match status" value="1"/>
</dbReference>
<dbReference type="CDD" id="cd01782">
    <property type="entry name" value="RA1_Afadin"/>
    <property type="match status" value="1"/>
</dbReference>
<feature type="domain" description="Ras-associating" evidence="4">
    <location>
        <begin position="232"/>
        <end position="334"/>
    </location>
</feature>
<feature type="compositionally biased region" description="Pro residues" evidence="2">
    <location>
        <begin position="1565"/>
        <end position="1583"/>
    </location>
</feature>
<dbReference type="SMART" id="SM01132">
    <property type="entry name" value="DIL"/>
    <property type="match status" value="1"/>
</dbReference>
<dbReference type="InterPro" id="IPR000159">
    <property type="entry name" value="RA_dom"/>
</dbReference>
<feature type="compositionally biased region" description="Polar residues" evidence="2">
    <location>
        <begin position="1142"/>
        <end position="1151"/>
    </location>
</feature>
<evidence type="ECO:0000259" key="4">
    <source>
        <dbReference type="PROSITE" id="PS50200"/>
    </source>
</evidence>
<feature type="compositionally biased region" description="Pro residues" evidence="2">
    <location>
        <begin position="1459"/>
        <end position="1475"/>
    </location>
</feature>
<dbReference type="InterPro" id="IPR008984">
    <property type="entry name" value="SMAD_FHA_dom_sf"/>
</dbReference>
<feature type="domain" description="PDZ" evidence="3">
    <location>
        <begin position="967"/>
        <end position="1052"/>
    </location>
</feature>
<feature type="compositionally biased region" description="Low complexity" evidence="2">
    <location>
        <begin position="2084"/>
        <end position="2111"/>
    </location>
</feature>
<dbReference type="CDD" id="cd15471">
    <property type="entry name" value="Myo5p-like_CBD_afadin"/>
    <property type="match status" value="1"/>
</dbReference>
<feature type="compositionally biased region" description="Low complexity" evidence="2">
    <location>
        <begin position="1956"/>
        <end position="1966"/>
    </location>
</feature>
<dbReference type="CDD" id="cd06789">
    <property type="entry name" value="PDZ_AFDN-like"/>
    <property type="match status" value="1"/>
</dbReference>
<comment type="caution">
    <text evidence="6">The sequence shown here is derived from an EMBL/GenBank/DDBJ whole genome shotgun (WGS) entry which is preliminary data.</text>
</comment>
<reference evidence="6 7" key="1">
    <citation type="submission" date="2024-01" db="EMBL/GenBank/DDBJ databases">
        <title>The genome of the rayed Mediterranean limpet Patella caerulea (Linnaeus, 1758).</title>
        <authorList>
            <person name="Anh-Thu Weber A."/>
            <person name="Halstead-Nussloch G."/>
        </authorList>
    </citation>
    <scope>NUCLEOTIDE SEQUENCE [LARGE SCALE GENOMIC DNA]</scope>
    <source>
        <strain evidence="6">AATW-2023a</strain>
        <tissue evidence="6">Whole specimen</tissue>
    </source>
</reference>
<feature type="compositionally biased region" description="Polar residues" evidence="2">
    <location>
        <begin position="937"/>
        <end position="947"/>
    </location>
</feature>
<evidence type="ECO:0008006" key="8">
    <source>
        <dbReference type="Google" id="ProtNLM"/>
    </source>
</evidence>
<feature type="region of interest" description="Disordered" evidence="2">
    <location>
        <begin position="138"/>
        <end position="177"/>
    </location>
</feature>
<feature type="compositionally biased region" description="Basic and acidic residues" evidence="2">
    <location>
        <begin position="1100"/>
        <end position="1109"/>
    </location>
</feature>
<feature type="region of interest" description="Disordered" evidence="2">
    <location>
        <begin position="1400"/>
        <end position="1480"/>
    </location>
</feature>
<feature type="compositionally biased region" description="Basic and acidic residues" evidence="2">
    <location>
        <begin position="1943"/>
        <end position="1955"/>
    </location>
</feature>
<dbReference type="InterPro" id="IPR036034">
    <property type="entry name" value="PDZ_sf"/>
</dbReference>
<dbReference type="InterPro" id="IPR000253">
    <property type="entry name" value="FHA_dom"/>
</dbReference>
<dbReference type="GO" id="GO:0007165">
    <property type="term" value="P:signal transduction"/>
    <property type="evidence" value="ECO:0007669"/>
    <property type="project" value="InterPro"/>
</dbReference>
<feature type="compositionally biased region" description="Basic and acidic residues" evidence="2">
    <location>
        <begin position="138"/>
        <end position="161"/>
    </location>
</feature>
<dbReference type="InterPro" id="IPR028842">
    <property type="entry name" value="Afadin"/>
</dbReference>
<feature type="region of interest" description="Disordered" evidence="2">
    <location>
        <begin position="934"/>
        <end position="957"/>
    </location>
</feature>
<feature type="compositionally biased region" description="Polar residues" evidence="2">
    <location>
        <begin position="1983"/>
        <end position="2003"/>
    </location>
</feature>
<feature type="domain" description="Dilute" evidence="5">
    <location>
        <begin position="603"/>
        <end position="857"/>
    </location>
</feature>
<feature type="compositionally biased region" description="Polar residues" evidence="2">
    <location>
        <begin position="2063"/>
        <end position="2083"/>
    </location>
</feature>
<dbReference type="PANTHER" id="PTHR10398">
    <property type="entry name" value="AFADIN"/>
    <property type="match status" value="1"/>
</dbReference>
<accession>A0AAN8PHL9</accession>
<feature type="compositionally biased region" description="Basic and acidic residues" evidence="2">
    <location>
        <begin position="1152"/>
        <end position="1169"/>
    </location>
</feature>
<feature type="compositionally biased region" description="Polar residues" evidence="2">
    <location>
        <begin position="1325"/>
        <end position="1335"/>
    </location>
</feature>
<feature type="compositionally biased region" description="Polar residues" evidence="2">
    <location>
        <begin position="1400"/>
        <end position="1449"/>
    </location>
</feature>
<feature type="region of interest" description="Disordered" evidence="2">
    <location>
        <begin position="479"/>
        <end position="541"/>
    </location>
</feature>
<dbReference type="SUPFAM" id="SSF49879">
    <property type="entry name" value="SMAD/FHA domain"/>
    <property type="match status" value="1"/>
</dbReference>
<dbReference type="PROSITE" id="PS51126">
    <property type="entry name" value="DILUTE"/>
    <property type="match status" value="1"/>
</dbReference>
<dbReference type="Pfam" id="PF00595">
    <property type="entry name" value="PDZ"/>
    <property type="match status" value="1"/>
</dbReference>
<feature type="compositionally biased region" description="Polar residues" evidence="2">
    <location>
        <begin position="2112"/>
        <end position="2131"/>
    </location>
</feature>
<feature type="region of interest" description="Disordered" evidence="2">
    <location>
        <begin position="1517"/>
        <end position="1745"/>
    </location>
</feature>
<dbReference type="PANTHER" id="PTHR10398:SF2">
    <property type="entry name" value="AFADIN"/>
    <property type="match status" value="1"/>
</dbReference>
<evidence type="ECO:0000313" key="7">
    <source>
        <dbReference type="Proteomes" id="UP001347796"/>
    </source>
</evidence>
<dbReference type="InterPro" id="IPR002710">
    <property type="entry name" value="Dilute_dom"/>
</dbReference>
<sequence length="2204" mass="253703">MPQVKPSSEDLQRLSQLISQWNVDHYDLFELSKPNEALEFHGVVRFFFQGGGAHVVTKCIRVASTATTKEVIDVLIEKFRPDMRMLTQNRYALYEVHVNGEERRLMDEEKPLFVQLNWGKDVREGRFLLKNENEPTIRQGQEVEREPQGFKRNLSKREKKELKKKREKEKKEAKATGTGVAEKLYNDLPENSFTRSISNPEAVMRRRRQQKLEKKMEQMRAEEGRSDAVETTCGTLKIYGESVRPDVPYKTLLLSTGDTCSMVVKEALEKYSLPNEDPELYCLYQVLIANGQEYHGGSVGEERLLDETECPLAIVMQHPKNRGHIIFQLRRKPTHLKKKTKRAVSHDDLRQNNREPQNLSQDRLPYLQELNTRDGRGKRHHLPLNVTEIGSERSMSNSNQYLQLHGNDIKPRHCVVAHTEGIVTVTPTSRDAETYVENTRIFETTMLKHGMVLQFGKHHVYRFCDPRFDEMPPGRAMVDGPLQKSGFSPGRPHETNFDVDGQVEPINNLSPKPAPRKQNEWNDLQRSPQSPSPKGMQPGFVQPDNLLPATLDFRDDAEDALLSAVILDVNSRAVQFKLASTYTLYMAMRHLLAQRYQRPQRTTDFVRKISKLVQRAIQDQHNDPTALAFWMANASEILHFFKMDRDTHQYSPEAHEMLAEAVQMAFHHLVRCLQGDLQRVMSAFLDPSEMVEDEMMDQQRMNPNRPTLGDVLTTLSAAMTLLRRCRVNAALTIQLFSQLFHFINMWLFNMIVSEPQLQMCTAQWGIRLKRRLGKIEMWAEKQGLELAADCHLCRIIQAAHLLQAPKMTSDDVTNISSTCFKLNSEQLKCLLSQYIPEDNEPPISHQFIQRLVSIAESMADLSTRSEGREVMLEEDQDLHLPFLLPEDGYSCDNIRGIPNGLPEFIKPLTNSGICQMIPNNNSNGSWTVYMGGEPRSLESTPPKSQGMPSPLPGVQQQGLPRDPEIMVVAFNKVDRSMGLSIVAATGDKQRERGIYIKSVVVNGAAALDGRLQTGDQLLEVDGRSLVGVTQERAAELMRETGDRVTLKVAKQGAIYHGLATFLSQASPTLQRAAGTPQKGDPQMNGRRTFNEEAPPPYTDGPKDMGRMEIPRSQSSPRPQQMPIPQQRALKPQPRSAVEQLMGPNSSSPLQQRHQDPNFRRDMQDMDPRSKSTSNLVQDPSYNRNYDPHSIKPAASVSVLHHPQGQGHYPPGVRRDNPQYGDRNPDYENQLNISSAPNGRPIIDTQKGGRDPRFQDMNHNLMPGKAQGPPPSQAYLHPNQRPADRSSMSSRTSSSSNRDNIRPQSAYFDPQNRNEDLSQLRPKSVEITSNKIQEWQNKMEDTPQVYRNDYDSGKAENSPPYSNIERDSNINGFTNRPYVSAQDIPRIMNDSERSNFYENASQPDLRNSYSQPPRNENISQPNLRNSYNPPSRNETISQPDLRNPYNQSSRPEMDMKPKPKVAPKPAVVPKPGPMPNQPVESPYVRVEKLQQSPSNFNRPINGAGPNFNTHVVQQPIPYNQSDMRNRQDGRTQDPRTPPDQRNQQGFNQKFSPVRENGGLNYRDPSDFPPPPSAETPPDLPPPPILDHLHEESPPLPPPPNPQDFMLDQQLQEEKRRLQQQMNENEQQRRSGPAAYATDRRGPQPSSDQDRYKVQPNIPNYQNINFNNMNGGKNQPPPVPQLPTEHNVYEPYEPKKSPNFQKPNQERPASWQQGQATHLTVGDPEYSAASPWVREKKEKDAEEQEELASRLRLQEIAVLESKSYLNMQEQERLRKLRLEHEFQRRVKEVVDKGEYDEDSDSESADRIYSRERMIEQMQDDLAKARSRMEELDRRRLHDDFEKEKERMQRLERRLEMFEKEREEQRQRSQKRQERKQREHAEHLKKQRELHDKQRQNYEEQKRLLLAEEERMKQRREEEINKRRLMERERLQELQAQRDIEEKQLRAEARQREEEYSRQRLLQQQQQRIHQQREIKVSEERRRIDTINTQNQSHNDAYQQYANLPPNSIGKENQAPPPPERNSSYDLFNQQRQNANMPHDDYQGMNSRDLGPPGYRSDLSAPKKSVSFNTQLETNVYSDNERSPLNSQSSYRSSQSSEHNVSTSVSDSYNTSSNEVFDSPSQQNNITYLSSESTPGVIGAQEVYRDPRSRIIEAKKAHDNPIKKQADRMSFRDKMKYFATEAGEDTIKKRPKSSSTQRAIESQMNGQ</sequence>
<feature type="compositionally biased region" description="Basic and acidic residues" evidence="2">
    <location>
        <begin position="1817"/>
        <end position="1864"/>
    </location>
</feature>
<dbReference type="SMART" id="SM00314">
    <property type="entry name" value="RA"/>
    <property type="match status" value="2"/>
</dbReference>
<dbReference type="Pfam" id="PF00788">
    <property type="entry name" value="RA"/>
    <property type="match status" value="2"/>
</dbReference>
<feature type="compositionally biased region" description="Polar residues" evidence="2">
    <location>
        <begin position="2018"/>
        <end position="2033"/>
    </location>
</feature>
<feature type="region of interest" description="Disordered" evidence="2">
    <location>
        <begin position="1943"/>
        <end position="2139"/>
    </location>
</feature>
<protein>
    <recommendedName>
        <fullName evidence="8">Afadin</fullName>
    </recommendedName>
</protein>
<dbReference type="SUPFAM" id="SSF50156">
    <property type="entry name" value="PDZ domain-like"/>
    <property type="match status" value="1"/>
</dbReference>
<evidence type="ECO:0000313" key="6">
    <source>
        <dbReference type="EMBL" id="KAK6170685.1"/>
    </source>
</evidence>
<feature type="compositionally biased region" description="Low complexity" evidence="2">
    <location>
        <begin position="1110"/>
        <end position="1127"/>
    </location>
</feature>
<feature type="region of interest" description="Disordered" evidence="2">
    <location>
        <begin position="335"/>
        <end position="362"/>
    </location>
</feature>
<dbReference type="Proteomes" id="UP001347796">
    <property type="component" value="Unassembled WGS sequence"/>
</dbReference>
<dbReference type="Gene3D" id="3.10.20.90">
    <property type="entry name" value="Phosphatidylinositol 3-kinase Catalytic Subunit, Chain A, domain 1"/>
    <property type="match status" value="2"/>
</dbReference>